<protein>
    <submittedName>
        <fullName evidence="2">Uncharacterized protein</fullName>
    </submittedName>
</protein>
<feature type="compositionally biased region" description="Low complexity" evidence="1">
    <location>
        <begin position="32"/>
        <end position="48"/>
    </location>
</feature>
<evidence type="ECO:0000256" key="1">
    <source>
        <dbReference type="SAM" id="MobiDB-lite"/>
    </source>
</evidence>
<dbReference type="EMBL" id="KE504137">
    <property type="protein sequence ID" value="EPT02166.1"/>
    <property type="molecule type" value="Genomic_DNA"/>
</dbReference>
<feature type="compositionally biased region" description="Polar residues" evidence="1">
    <location>
        <begin position="10"/>
        <end position="31"/>
    </location>
</feature>
<name>S8FLD8_FOMSC</name>
<gene>
    <name evidence="2" type="ORF">FOMPIDRAFT_88825</name>
</gene>
<keyword evidence="3" id="KW-1185">Reference proteome</keyword>
<sequence>MRRAAGNHMTRCQSSSREPVQATWFQLPTAGSASSSSSNDLSRNSLASSSHTLPVVSVYDSTSGGAGVLNWANNVRLTFAQDEPGNSSTAVLETPRLLG</sequence>
<reference evidence="2 3" key="1">
    <citation type="journal article" date="2012" name="Science">
        <title>The Paleozoic origin of enzymatic lignin decomposition reconstructed from 31 fungal genomes.</title>
        <authorList>
            <person name="Floudas D."/>
            <person name="Binder M."/>
            <person name="Riley R."/>
            <person name="Barry K."/>
            <person name="Blanchette R.A."/>
            <person name="Henrissat B."/>
            <person name="Martinez A.T."/>
            <person name="Otillar R."/>
            <person name="Spatafora J.W."/>
            <person name="Yadav J.S."/>
            <person name="Aerts A."/>
            <person name="Benoit I."/>
            <person name="Boyd A."/>
            <person name="Carlson A."/>
            <person name="Copeland A."/>
            <person name="Coutinho P.M."/>
            <person name="de Vries R.P."/>
            <person name="Ferreira P."/>
            <person name="Findley K."/>
            <person name="Foster B."/>
            <person name="Gaskell J."/>
            <person name="Glotzer D."/>
            <person name="Gorecki P."/>
            <person name="Heitman J."/>
            <person name="Hesse C."/>
            <person name="Hori C."/>
            <person name="Igarashi K."/>
            <person name="Jurgens J.A."/>
            <person name="Kallen N."/>
            <person name="Kersten P."/>
            <person name="Kohler A."/>
            <person name="Kuees U."/>
            <person name="Kumar T.K.A."/>
            <person name="Kuo A."/>
            <person name="LaButti K."/>
            <person name="Larrondo L.F."/>
            <person name="Lindquist E."/>
            <person name="Ling A."/>
            <person name="Lombard V."/>
            <person name="Lucas S."/>
            <person name="Lundell T."/>
            <person name="Martin R."/>
            <person name="McLaughlin D.J."/>
            <person name="Morgenstern I."/>
            <person name="Morin E."/>
            <person name="Murat C."/>
            <person name="Nagy L.G."/>
            <person name="Nolan M."/>
            <person name="Ohm R.A."/>
            <person name="Patyshakuliyeva A."/>
            <person name="Rokas A."/>
            <person name="Ruiz-Duenas F.J."/>
            <person name="Sabat G."/>
            <person name="Salamov A."/>
            <person name="Samejima M."/>
            <person name="Schmutz J."/>
            <person name="Slot J.C."/>
            <person name="St John F."/>
            <person name="Stenlid J."/>
            <person name="Sun H."/>
            <person name="Sun S."/>
            <person name="Syed K."/>
            <person name="Tsang A."/>
            <person name="Wiebenga A."/>
            <person name="Young D."/>
            <person name="Pisabarro A."/>
            <person name="Eastwood D.C."/>
            <person name="Martin F."/>
            <person name="Cullen D."/>
            <person name="Grigoriev I.V."/>
            <person name="Hibbett D.S."/>
        </authorList>
    </citation>
    <scope>NUCLEOTIDE SEQUENCE</scope>
    <source>
        <strain evidence="3">FP-58527</strain>
    </source>
</reference>
<feature type="region of interest" description="Disordered" evidence="1">
    <location>
        <begin position="1"/>
        <end position="48"/>
    </location>
</feature>
<accession>S8FLD8</accession>
<proteinExistence type="predicted"/>
<dbReference type="HOGENOM" id="CLU_2320415_0_0_1"/>
<dbReference type="InParanoid" id="S8FLD8"/>
<evidence type="ECO:0000313" key="2">
    <source>
        <dbReference type="EMBL" id="EPT02166.1"/>
    </source>
</evidence>
<dbReference type="Proteomes" id="UP000015241">
    <property type="component" value="Unassembled WGS sequence"/>
</dbReference>
<organism evidence="2 3">
    <name type="scientific">Fomitopsis schrenkii</name>
    <name type="common">Brown rot fungus</name>
    <dbReference type="NCBI Taxonomy" id="2126942"/>
    <lineage>
        <taxon>Eukaryota</taxon>
        <taxon>Fungi</taxon>
        <taxon>Dikarya</taxon>
        <taxon>Basidiomycota</taxon>
        <taxon>Agaricomycotina</taxon>
        <taxon>Agaricomycetes</taxon>
        <taxon>Polyporales</taxon>
        <taxon>Fomitopsis</taxon>
    </lineage>
</organism>
<evidence type="ECO:0000313" key="3">
    <source>
        <dbReference type="Proteomes" id="UP000015241"/>
    </source>
</evidence>
<dbReference type="AlphaFoldDB" id="S8FLD8"/>